<dbReference type="AlphaFoldDB" id="A0AAN7W9C9"/>
<evidence type="ECO:0000313" key="2">
    <source>
        <dbReference type="EMBL" id="KAK5847728.1"/>
    </source>
</evidence>
<name>A0AAN7W9C9_ELEMC</name>
<gene>
    <name evidence="2" type="ORF">PBY51_016834</name>
</gene>
<feature type="region of interest" description="Disordered" evidence="1">
    <location>
        <begin position="24"/>
        <end position="87"/>
    </location>
</feature>
<dbReference type="Proteomes" id="UP001346869">
    <property type="component" value="Unassembled WGS sequence"/>
</dbReference>
<feature type="compositionally biased region" description="Polar residues" evidence="1">
    <location>
        <begin position="64"/>
        <end position="79"/>
    </location>
</feature>
<reference evidence="2 3" key="1">
    <citation type="journal article" date="2023" name="Genes (Basel)">
        <title>Chromosome-Level Genome Assembly and Circadian Gene Repertoire of the Patagonia Blennie Eleginops maclovinus-The Closest Ancestral Proxy of Antarctic Cryonotothenioids.</title>
        <authorList>
            <person name="Cheng C.C."/>
            <person name="Rivera-Colon A.G."/>
            <person name="Minhas B.F."/>
            <person name="Wilson L."/>
            <person name="Rayamajhi N."/>
            <person name="Vargas-Chacoff L."/>
            <person name="Catchen J.M."/>
        </authorList>
    </citation>
    <scope>NUCLEOTIDE SEQUENCE [LARGE SCALE GENOMIC DNA]</scope>
    <source>
        <strain evidence="2">JMC-PN-2008</strain>
    </source>
</reference>
<reference evidence="2 3" key="2">
    <citation type="journal article" date="2023" name="Mol. Biol. Evol.">
        <title>Genomics of Secondarily Temperate Adaptation in the Only Non-Antarctic Icefish.</title>
        <authorList>
            <person name="Rivera-Colon A.G."/>
            <person name="Rayamajhi N."/>
            <person name="Minhas B.F."/>
            <person name="Madrigal G."/>
            <person name="Bilyk K.T."/>
            <person name="Yoon V."/>
            <person name="Hune M."/>
            <person name="Gregory S."/>
            <person name="Cheng C.H.C."/>
            <person name="Catchen J.M."/>
        </authorList>
    </citation>
    <scope>NUCLEOTIDE SEQUENCE [LARGE SCALE GENOMIC DNA]</scope>
    <source>
        <strain evidence="2">JMC-PN-2008</strain>
    </source>
</reference>
<evidence type="ECO:0000313" key="3">
    <source>
        <dbReference type="Proteomes" id="UP001346869"/>
    </source>
</evidence>
<dbReference type="EMBL" id="JAUZQC010000026">
    <property type="protein sequence ID" value="KAK5847728.1"/>
    <property type="molecule type" value="Genomic_DNA"/>
</dbReference>
<protein>
    <submittedName>
        <fullName evidence="2">Uncharacterized protein</fullName>
    </submittedName>
</protein>
<accession>A0AAN7W9C9</accession>
<proteinExistence type="predicted"/>
<feature type="compositionally biased region" description="Polar residues" evidence="1">
    <location>
        <begin position="25"/>
        <end position="43"/>
    </location>
</feature>
<sequence length="100" mass="11356">MGTPSIHRPVDIQQIPKLGARSVPFNASQRDNSPLMIRTNSGSHHMETDRYRGGREDQRRRRLLSSSVFKHRQSLSPRGSEQIHKGCKGTAEAMELFRTS</sequence>
<organism evidence="2 3">
    <name type="scientific">Eleginops maclovinus</name>
    <name type="common">Patagonian blennie</name>
    <name type="synonym">Eleginus maclovinus</name>
    <dbReference type="NCBI Taxonomy" id="56733"/>
    <lineage>
        <taxon>Eukaryota</taxon>
        <taxon>Metazoa</taxon>
        <taxon>Chordata</taxon>
        <taxon>Craniata</taxon>
        <taxon>Vertebrata</taxon>
        <taxon>Euteleostomi</taxon>
        <taxon>Actinopterygii</taxon>
        <taxon>Neopterygii</taxon>
        <taxon>Teleostei</taxon>
        <taxon>Neoteleostei</taxon>
        <taxon>Acanthomorphata</taxon>
        <taxon>Eupercaria</taxon>
        <taxon>Perciformes</taxon>
        <taxon>Notothenioidei</taxon>
        <taxon>Eleginopidae</taxon>
        <taxon>Eleginops</taxon>
    </lineage>
</organism>
<keyword evidence="3" id="KW-1185">Reference proteome</keyword>
<feature type="compositionally biased region" description="Basic and acidic residues" evidence="1">
    <location>
        <begin position="44"/>
        <end position="59"/>
    </location>
</feature>
<comment type="caution">
    <text evidence="2">The sequence shown here is derived from an EMBL/GenBank/DDBJ whole genome shotgun (WGS) entry which is preliminary data.</text>
</comment>
<evidence type="ECO:0000256" key="1">
    <source>
        <dbReference type="SAM" id="MobiDB-lite"/>
    </source>
</evidence>